<evidence type="ECO:0000313" key="2">
    <source>
        <dbReference type="Proteomes" id="UP000479710"/>
    </source>
</evidence>
<proteinExistence type="predicted"/>
<accession>A0A6G1CUF7</accession>
<name>A0A6G1CUF7_9ORYZ</name>
<evidence type="ECO:0000313" key="1">
    <source>
        <dbReference type="EMBL" id="KAF0903806.1"/>
    </source>
</evidence>
<keyword evidence="2" id="KW-1185">Reference proteome</keyword>
<protein>
    <submittedName>
        <fullName evidence="1">Uncharacterized protein</fullName>
    </submittedName>
</protein>
<dbReference type="Proteomes" id="UP000479710">
    <property type="component" value="Unassembled WGS sequence"/>
</dbReference>
<dbReference type="EMBL" id="SPHZ02000008">
    <property type="protein sequence ID" value="KAF0903806.1"/>
    <property type="molecule type" value="Genomic_DNA"/>
</dbReference>
<organism evidence="1 2">
    <name type="scientific">Oryza meyeriana var. granulata</name>
    <dbReference type="NCBI Taxonomy" id="110450"/>
    <lineage>
        <taxon>Eukaryota</taxon>
        <taxon>Viridiplantae</taxon>
        <taxon>Streptophyta</taxon>
        <taxon>Embryophyta</taxon>
        <taxon>Tracheophyta</taxon>
        <taxon>Spermatophyta</taxon>
        <taxon>Magnoliopsida</taxon>
        <taxon>Liliopsida</taxon>
        <taxon>Poales</taxon>
        <taxon>Poaceae</taxon>
        <taxon>BOP clade</taxon>
        <taxon>Oryzoideae</taxon>
        <taxon>Oryzeae</taxon>
        <taxon>Oryzinae</taxon>
        <taxon>Oryza</taxon>
        <taxon>Oryza meyeriana</taxon>
    </lineage>
</organism>
<comment type="caution">
    <text evidence="1">The sequence shown here is derived from an EMBL/GenBank/DDBJ whole genome shotgun (WGS) entry which is preliminary data.</text>
</comment>
<gene>
    <name evidence="1" type="ORF">E2562_029911</name>
</gene>
<reference evidence="1 2" key="1">
    <citation type="submission" date="2019-11" db="EMBL/GenBank/DDBJ databases">
        <title>Whole genome sequence of Oryza granulata.</title>
        <authorList>
            <person name="Li W."/>
        </authorList>
    </citation>
    <scope>NUCLEOTIDE SEQUENCE [LARGE SCALE GENOMIC DNA]</scope>
    <source>
        <strain evidence="2">cv. Menghai</strain>
        <tissue evidence="1">Leaf</tissue>
    </source>
</reference>
<sequence length="116" mass="12945">MSSLKSSVVTTQGWILMAESELEERICVCQYRTLCYKRRPMQVSKSFLVKAALKQKSYVTSTSFGPIAAVVMSLINQELVCGGRGDLLLRSRAGKRRWDRIGSPSRVMQGPATDEN</sequence>
<dbReference type="AlphaFoldDB" id="A0A6G1CUF7"/>